<dbReference type="EMBL" id="GBRH01238747">
    <property type="protein sequence ID" value="JAD59148.1"/>
    <property type="molecule type" value="Transcribed_RNA"/>
</dbReference>
<proteinExistence type="predicted"/>
<accession>A0A0A9BAI3</accession>
<dbReference type="AlphaFoldDB" id="A0A0A9BAI3"/>
<evidence type="ECO:0000313" key="1">
    <source>
        <dbReference type="EMBL" id="JAD59148.1"/>
    </source>
</evidence>
<protein>
    <submittedName>
        <fullName evidence="1">Uncharacterized protein</fullName>
    </submittedName>
</protein>
<reference evidence="1" key="1">
    <citation type="submission" date="2014-09" db="EMBL/GenBank/DDBJ databases">
        <authorList>
            <person name="Magalhaes I.L.F."/>
            <person name="Oliveira U."/>
            <person name="Santos F.R."/>
            <person name="Vidigal T.H.D.A."/>
            <person name="Brescovit A.D."/>
            <person name="Santos A.J."/>
        </authorList>
    </citation>
    <scope>NUCLEOTIDE SEQUENCE</scope>
    <source>
        <tissue evidence="1">Shoot tissue taken approximately 20 cm above the soil surface</tissue>
    </source>
</reference>
<organism evidence="1">
    <name type="scientific">Arundo donax</name>
    <name type="common">Giant reed</name>
    <name type="synonym">Donax arundinaceus</name>
    <dbReference type="NCBI Taxonomy" id="35708"/>
    <lineage>
        <taxon>Eukaryota</taxon>
        <taxon>Viridiplantae</taxon>
        <taxon>Streptophyta</taxon>
        <taxon>Embryophyta</taxon>
        <taxon>Tracheophyta</taxon>
        <taxon>Spermatophyta</taxon>
        <taxon>Magnoliopsida</taxon>
        <taxon>Liliopsida</taxon>
        <taxon>Poales</taxon>
        <taxon>Poaceae</taxon>
        <taxon>PACMAD clade</taxon>
        <taxon>Arundinoideae</taxon>
        <taxon>Arundineae</taxon>
        <taxon>Arundo</taxon>
    </lineage>
</organism>
<sequence>MLQLLDLWPKSCSCSAHTCLL</sequence>
<name>A0A0A9BAI3_ARUDO</name>
<reference evidence="1" key="2">
    <citation type="journal article" date="2015" name="Data Brief">
        <title>Shoot transcriptome of the giant reed, Arundo donax.</title>
        <authorList>
            <person name="Barrero R.A."/>
            <person name="Guerrero F.D."/>
            <person name="Moolhuijzen P."/>
            <person name="Goolsby J.A."/>
            <person name="Tidwell J."/>
            <person name="Bellgard S.E."/>
            <person name="Bellgard M.I."/>
        </authorList>
    </citation>
    <scope>NUCLEOTIDE SEQUENCE</scope>
    <source>
        <tissue evidence="1">Shoot tissue taken approximately 20 cm above the soil surface</tissue>
    </source>
</reference>